<dbReference type="GO" id="GO:0005912">
    <property type="term" value="C:adherens junction"/>
    <property type="evidence" value="ECO:0007669"/>
    <property type="project" value="TreeGrafter"/>
</dbReference>
<name>A0A8S4PPJ3_OWEFU</name>
<evidence type="ECO:0000256" key="4">
    <source>
        <dbReference type="SAM" id="MobiDB-lite"/>
    </source>
</evidence>
<proteinExistence type="predicted"/>
<keyword evidence="3" id="KW-0862">Zinc</keyword>
<dbReference type="OrthoDB" id="44841at2759"/>
<dbReference type="InterPro" id="IPR006643">
    <property type="entry name" value="Zasp-like_motif"/>
</dbReference>
<comment type="subcellular location">
    <subcellularLocation>
        <location evidence="1">Cytoplasm</location>
    </subcellularLocation>
</comment>
<sequence>MSGGFSKIQVHLYRDGLSTPWGFRVKGGKDLNSALHVEKVSLGSPAEGEVKIGDILTKVDSHDVSNLTHVEALDVLKKTGGNVVLQLKRTGIKPRKDKGSDIGSMIPLVPKGWQISSNTYLAQTYRPPGRSKTPPPSPSSQGYRTNPLVLPSGKSFAQSSKPGMFGQDYSQYSQGAPPRQTQDDQMVHRLSASLGQAAAQQHPGSEAPDITWQPRATDLGLDYRDYGRTPVGRSQSQRGPRGFNQQAPKKFSAASHKAPACQPMNAYQPPKFDPTPSYQSPPPTQQQPSFQPAAPQQNYQAAPQQQSYQAAPQQQSYQAAPQQQSYQPAPQQQSYQPAPQQQSYQPSQQQDPLIKHTVWKPPPKNPVLKTPEFGWTPSWRTGGKSAPQQPQRAPAQGEVEEPQTPAWSGTLRNTTNMRAYDQSAPQQPAPQYSPQGPASPKQVSFQQDQPDAYVPVHQPRVQDTARPGQAGPGGDGARVVHLQYNTPIGLYSKDNVKETLTGQTRGKPGQGTMQVTSAPGFAPKKGQPFSPATSATYALLQEQEGHAQKPMGYGLPENQQQHSPAQQQHSPAGYQPQSQSMRNLEHNMQNVGLQGDYGASDF</sequence>
<dbReference type="SUPFAM" id="SSF50156">
    <property type="entry name" value="PDZ domain-like"/>
    <property type="match status" value="1"/>
</dbReference>
<feature type="compositionally biased region" description="Polar residues" evidence="4">
    <location>
        <begin position="405"/>
        <end position="417"/>
    </location>
</feature>
<evidence type="ECO:0000256" key="3">
    <source>
        <dbReference type="ARBA" id="ARBA00023038"/>
    </source>
</evidence>
<dbReference type="GO" id="GO:0051371">
    <property type="term" value="F:muscle alpha-actinin binding"/>
    <property type="evidence" value="ECO:0007669"/>
    <property type="project" value="TreeGrafter"/>
</dbReference>
<comment type="caution">
    <text evidence="6">The sequence shown here is derived from an EMBL/GenBank/DDBJ whole genome shotgun (WGS) entry which is preliminary data.</text>
</comment>
<dbReference type="GO" id="GO:0003779">
    <property type="term" value="F:actin binding"/>
    <property type="evidence" value="ECO:0007669"/>
    <property type="project" value="TreeGrafter"/>
</dbReference>
<organism evidence="6 7">
    <name type="scientific">Owenia fusiformis</name>
    <name type="common">Polychaete worm</name>
    <dbReference type="NCBI Taxonomy" id="6347"/>
    <lineage>
        <taxon>Eukaryota</taxon>
        <taxon>Metazoa</taxon>
        <taxon>Spiralia</taxon>
        <taxon>Lophotrochozoa</taxon>
        <taxon>Annelida</taxon>
        <taxon>Polychaeta</taxon>
        <taxon>Sedentaria</taxon>
        <taxon>Canalipalpata</taxon>
        <taxon>Sabellida</taxon>
        <taxon>Oweniida</taxon>
        <taxon>Oweniidae</taxon>
        <taxon>Owenia</taxon>
    </lineage>
</organism>
<evidence type="ECO:0000259" key="5">
    <source>
        <dbReference type="PROSITE" id="PS50106"/>
    </source>
</evidence>
<dbReference type="Pfam" id="PF00595">
    <property type="entry name" value="PDZ"/>
    <property type="match status" value="1"/>
</dbReference>
<feature type="domain" description="PDZ" evidence="5">
    <location>
        <begin position="9"/>
        <end position="91"/>
    </location>
</feature>
<dbReference type="GO" id="GO:0031941">
    <property type="term" value="C:filamentous actin"/>
    <property type="evidence" value="ECO:0007669"/>
    <property type="project" value="TreeGrafter"/>
</dbReference>
<dbReference type="AlphaFoldDB" id="A0A8S4PPJ3"/>
<feature type="compositionally biased region" description="Polar residues" evidence="4">
    <location>
        <begin position="575"/>
        <end position="592"/>
    </location>
</feature>
<dbReference type="InterPro" id="IPR036034">
    <property type="entry name" value="PDZ_sf"/>
</dbReference>
<reference evidence="6" key="1">
    <citation type="submission" date="2022-03" db="EMBL/GenBank/DDBJ databases">
        <authorList>
            <person name="Martin C."/>
        </authorList>
    </citation>
    <scope>NUCLEOTIDE SEQUENCE</scope>
</reference>
<feature type="compositionally biased region" description="Low complexity" evidence="4">
    <location>
        <begin position="286"/>
        <end position="350"/>
    </location>
</feature>
<dbReference type="Pfam" id="PF15936">
    <property type="entry name" value="DUF4749"/>
    <property type="match status" value="1"/>
</dbReference>
<gene>
    <name evidence="6" type="ORF">OFUS_LOCUS19357</name>
</gene>
<feature type="region of interest" description="Disordered" evidence="4">
    <location>
        <begin position="123"/>
        <end position="479"/>
    </location>
</feature>
<evidence type="ECO:0000313" key="6">
    <source>
        <dbReference type="EMBL" id="CAH1794698.1"/>
    </source>
</evidence>
<feature type="compositionally biased region" description="Polar residues" evidence="4">
    <location>
        <begin position="168"/>
        <end position="180"/>
    </location>
</feature>
<keyword evidence="3" id="KW-0440">LIM domain</keyword>
<evidence type="ECO:0000313" key="7">
    <source>
        <dbReference type="Proteomes" id="UP000749559"/>
    </source>
</evidence>
<feature type="compositionally biased region" description="Low complexity" evidence="4">
    <location>
        <begin position="422"/>
        <end position="440"/>
    </location>
</feature>
<evidence type="ECO:0000256" key="1">
    <source>
        <dbReference type="ARBA" id="ARBA00004496"/>
    </source>
</evidence>
<keyword evidence="3" id="KW-0479">Metal-binding</keyword>
<feature type="region of interest" description="Disordered" evidence="4">
    <location>
        <begin position="495"/>
        <end position="602"/>
    </location>
</feature>
<accession>A0A8S4PPJ3</accession>
<dbReference type="SMART" id="SM00735">
    <property type="entry name" value="ZM"/>
    <property type="match status" value="1"/>
</dbReference>
<evidence type="ECO:0000256" key="2">
    <source>
        <dbReference type="ARBA" id="ARBA00022490"/>
    </source>
</evidence>
<feature type="compositionally biased region" description="Low complexity" evidence="4">
    <location>
        <begin position="386"/>
        <end position="396"/>
    </location>
</feature>
<keyword evidence="2" id="KW-0963">Cytoplasm</keyword>
<dbReference type="GO" id="GO:0001725">
    <property type="term" value="C:stress fiber"/>
    <property type="evidence" value="ECO:0007669"/>
    <property type="project" value="TreeGrafter"/>
</dbReference>
<dbReference type="InterPro" id="IPR050604">
    <property type="entry name" value="PDZ-LIM_domain"/>
</dbReference>
<dbReference type="PROSITE" id="PS50106">
    <property type="entry name" value="PDZ"/>
    <property type="match status" value="1"/>
</dbReference>
<protein>
    <recommendedName>
        <fullName evidence="5">PDZ domain-containing protein</fullName>
    </recommendedName>
</protein>
<dbReference type="EMBL" id="CAIIXF020000009">
    <property type="protein sequence ID" value="CAH1794698.1"/>
    <property type="molecule type" value="Genomic_DNA"/>
</dbReference>
<dbReference type="InterPro" id="IPR001478">
    <property type="entry name" value="PDZ"/>
</dbReference>
<dbReference type="GO" id="GO:0061061">
    <property type="term" value="P:muscle structure development"/>
    <property type="evidence" value="ECO:0007669"/>
    <property type="project" value="TreeGrafter"/>
</dbReference>
<dbReference type="PANTHER" id="PTHR24214">
    <property type="entry name" value="PDZ AND LIM DOMAIN PROTEIN ZASP"/>
    <property type="match status" value="1"/>
</dbReference>
<dbReference type="SMART" id="SM00228">
    <property type="entry name" value="PDZ"/>
    <property type="match status" value="1"/>
</dbReference>
<dbReference type="InterPro" id="IPR031847">
    <property type="entry name" value="PDLI1-4/Zasp-like_mid"/>
</dbReference>
<keyword evidence="7" id="KW-1185">Reference proteome</keyword>
<dbReference type="PANTHER" id="PTHR24214:SF38">
    <property type="entry name" value="PDZ AND LIM DOMAIN PROTEIN ZASP-RELATED"/>
    <property type="match status" value="1"/>
</dbReference>
<dbReference type="Gene3D" id="2.30.42.10">
    <property type="match status" value="1"/>
</dbReference>
<feature type="compositionally biased region" description="Polar residues" evidence="4">
    <location>
        <begin position="232"/>
        <end position="247"/>
    </location>
</feature>
<feature type="compositionally biased region" description="Low complexity" evidence="4">
    <location>
        <begin position="559"/>
        <end position="572"/>
    </location>
</feature>
<dbReference type="Proteomes" id="UP000749559">
    <property type="component" value="Unassembled WGS sequence"/>
</dbReference>
<dbReference type="GO" id="GO:0030018">
    <property type="term" value="C:Z disc"/>
    <property type="evidence" value="ECO:0007669"/>
    <property type="project" value="TreeGrafter"/>
</dbReference>
<dbReference type="GO" id="GO:0030036">
    <property type="term" value="P:actin cytoskeleton organization"/>
    <property type="evidence" value="ECO:0007669"/>
    <property type="project" value="TreeGrafter"/>
</dbReference>